<evidence type="ECO:0000313" key="2">
    <source>
        <dbReference type="Proteomes" id="UP000294847"/>
    </source>
</evidence>
<gene>
    <name evidence="1" type="ORF">PoMZ_07126</name>
</gene>
<reference evidence="1 2" key="1">
    <citation type="journal article" date="2019" name="Mol. Biol. Evol.">
        <title>Blast fungal genomes show frequent chromosomal changes, gene gains and losses, and effector gene turnover.</title>
        <authorList>
            <person name="Gomez Luciano L.B."/>
            <person name="Jason Tsai I."/>
            <person name="Chuma I."/>
            <person name="Tosa Y."/>
            <person name="Chen Y.H."/>
            <person name="Li J.Y."/>
            <person name="Li M.Y."/>
            <person name="Jade Lu M.Y."/>
            <person name="Nakayashiki H."/>
            <person name="Li W.H."/>
        </authorList>
    </citation>
    <scope>NUCLEOTIDE SEQUENCE [LARGE SCALE GENOMIC DNA]</scope>
    <source>
        <strain evidence="1">MZ5-1-6</strain>
    </source>
</reference>
<protein>
    <submittedName>
        <fullName evidence="1">Uncharacterized protein</fullName>
    </submittedName>
</protein>
<proteinExistence type="predicted"/>
<dbReference type="Proteomes" id="UP000294847">
    <property type="component" value="Chromosome 4"/>
</dbReference>
<evidence type="ECO:0000313" key="1">
    <source>
        <dbReference type="EMBL" id="QBZ60188.1"/>
    </source>
</evidence>
<organism evidence="1 2">
    <name type="scientific">Pyricularia oryzae</name>
    <name type="common">Rice blast fungus</name>
    <name type="synonym">Magnaporthe oryzae</name>
    <dbReference type="NCBI Taxonomy" id="318829"/>
    <lineage>
        <taxon>Eukaryota</taxon>
        <taxon>Fungi</taxon>
        <taxon>Dikarya</taxon>
        <taxon>Ascomycota</taxon>
        <taxon>Pezizomycotina</taxon>
        <taxon>Sordariomycetes</taxon>
        <taxon>Sordariomycetidae</taxon>
        <taxon>Magnaporthales</taxon>
        <taxon>Pyriculariaceae</taxon>
        <taxon>Pyricularia</taxon>
    </lineage>
</organism>
<name>A0A4V1C6K3_PYROR</name>
<dbReference type="EMBL" id="CP034207">
    <property type="protein sequence ID" value="QBZ60188.1"/>
    <property type="molecule type" value="Genomic_DNA"/>
</dbReference>
<dbReference type="AlphaFoldDB" id="A0A4V1C6K3"/>
<sequence length="71" mass="7668">MPGRGRSGKLFPLTISNIFRLRKPIIPGATVGKKFHIGSLVVSDHLGWYSRTYTRDINGGGGARMSGKKPG</sequence>
<accession>A0A4V1C6K3</accession>